<dbReference type="GO" id="GO:0000976">
    <property type="term" value="F:transcription cis-regulatory region binding"/>
    <property type="evidence" value="ECO:0007669"/>
    <property type="project" value="TreeGrafter"/>
</dbReference>
<name>W6QQ92_PENRF</name>
<keyword evidence="4" id="KW-0804">Transcription</keyword>
<dbReference type="InterPro" id="IPR036864">
    <property type="entry name" value="Zn2-C6_fun-type_DNA-bd_sf"/>
</dbReference>
<dbReference type="PANTHER" id="PTHR31845:SF18">
    <property type="entry name" value="ZN(II)2CYS6 TRANSCRIPTION FACTOR (EUROFUNG)"/>
    <property type="match status" value="1"/>
</dbReference>
<evidence type="ECO:0000313" key="7">
    <source>
        <dbReference type="Proteomes" id="UP000030686"/>
    </source>
</evidence>
<keyword evidence="7" id="KW-1185">Reference proteome</keyword>
<dbReference type="InterPro" id="IPR051089">
    <property type="entry name" value="prtT"/>
</dbReference>
<evidence type="ECO:0000256" key="4">
    <source>
        <dbReference type="ARBA" id="ARBA00023163"/>
    </source>
</evidence>
<dbReference type="OrthoDB" id="1600564at2759"/>
<dbReference type="Proteomes" id="UP000030686">
    <property type="component" value="Unassembled WGS sequence"/>
</dbReference>
<evidence type="ECO:0000256" key="2">
    <source>
        <dbReference type="ARBA" id="ARBA00023015"/>
    </source>
</evidence>
<accession>W6QQ92</accession>
<evidence type="ECO:0000256" key="5">
    <source>
        <dbReference type="ARBA" id="ARBA00023242"/>
    </source>
</evidence>
<dbReference type="GO" id="GO:0005634">
    <property type="term" value="C:nucleus"/>
    <property type="evidence" value="ECO:0007669"/>
    <property type="project" value="UniProtKB-SubCell"/>
</dbReference>
<dbReference type="Gene3D" id="4.10.240.10">
    <property type="entry name" value="Zn(2)-C6 fungal-type DNA-binding domain"/>
    <property type="match status" value="1"/>
</dbReference>
<dbReference type="PANTHER" id="PTHR31845">
    <property type="entry name" value="FINGER DOMAIN PROTEIN, PUTATIVE-RELATED"/>
    <property type="match status" value="1"/>
</dbReference>
<dbReference type="STRING" id="1365484.W6QQ92"/>
<dbReference type="SUPFAM" id="SSF57701">
    <property type="entry name" value="Zn2/Cys6 DNA-binding domain"/>
    <property type="match status" value="1"/>
</dbReference>
<protein>
    <submittedName>
        <fullName evidence="6">Zn(2)-C6 fungal-type DNA-binding domain</fullName>
    </submittedName>
</protein>
<keyword evidence="3 6" id="KW-0238">DNA-binding</keyword>
<evidence type="ECO:0000256" key="1">
    <source>
        <dbReference type="ARBA" id="ARBA00004123"/>
    </source>
</evidence>
<evidence type="ECO:0000256" key="3">
    <source>
        <dbReference type="ARBA" id="ARBA00023125"/>
    </source>
</evidence>
<dbReference type="OMA" id="QACTHCY"/>
<organism evidence="6 7">
    <name type="scientific">Penicillium roqueforti (strain FM164)</name>
    <dbReference type="NCBI Taxonomy" id="1365484"/>
    <lineage>
        <taxon>Eukaryota</taxon>
        <taxon>Fungi</taxon>
        <taxon>Dikarya</taxon>
        <taxon>Ascomycota</taxon>
        <taxon>Pezizomycotina</taxon>
        <taxon>Eurotiomycetes</taxon>
        <taxon>Eurotiomycetidae</taxon>
        <taxon>Eurotiales</taxon>
        <taxon>Aspergillaceae</taxon>
        <taxon>Penicillium</taxon>
    </lineage>
</organism>
<dbReference type="GO" id="GO:0008270">
    <property type="term" value="F:zinc ion binding"/>
    <property type="evidence" value="ECO:0007669"/>
    <property type="project" value="InterPro"/>
</dbReference>
<evidence type="ECO:0000313" key="6">
    <source>
        <dbReference type="EMBL" id="CDM38156.1"/>
    </source>
</evidence>
<dbReference type="EMBL" id="HG792023">
    <property type="protein sequence ID" value="CDM38156.1"/>
    <property type="molecule type" value="Genomic_DNA"/>
</dbReference>
<dbReference type="GO" id="GO:0000981">
    <property type="term" value="F:DNA-binding transcription factor activity, RNA polymerase II-specific"/>
    <property type="evidence" value="ECO:0007669"/>
    <property type="project" value="InterPro"/>
</dbReference>
<keyword evidence="2" id="KW-0805">Transcription regulation</keyword>
<proteinExistence type="predicted"/>
<gene>
    <name evidence="6" type="ORF">PROQFM164_S09g000072</name>
</gene>
<sequence length="630" mass="71361">MERSNPALSQSSTYGQACTHCYKAKSRCVRTPNGDKCERCLRLKKRCQPSESVRRRNAQAAGSSDSRIARLEDKMEILLSAMQSFVSQGASGTSANVPEPLQPALSLDGNIISSSTSHSNGTLVNTSAGLNISEGPTFATDSIVTTPPNLTQEDERLDFFRSRMLPCFPFIDFTPDMTNSYLRQNRPFLLQAIHTVTIFSTQERLGQIEELKRILFTSALREVQSNIDLLLGLLTYLAWSTDAFLGRADLVSRLMMLAISIVYDLRLFKPSSPDVKAIMSLTQGQAEEPHSPNDQLPDGFLERQRALLACFILSSNVSSHLGRQDAIRWTPQMEEALRVITLTKSCPADELFVFQVHLQLLKQKADYVRQQDEIGGTRTGTAPAAASAPRFFYLKTLRTQLHDLKSSFPPDLYHIDILNTHAQYVELYINQLGYSISRDSLSLDQSGRISDGGVVLEFQRPECLWQSVENIKSWLDEFYRIPCSKLFGQPFHFWSQMILSITLLKYLSTLEDPQWDCQAVRNTVDLISTMDCMLHKLDLSSKEPELQFNDHFLKLLFKLLTKCRLWAEARWTMASQLQDMGTRPCQSADSDMTSRNHHIPDLDQMAWMQSMDLGNDQWFEDVLGIPTAFY</sequence>
<dbReference type="AlphaFoldDB" id="W6QQ92"/>
<keyword evidence="5" id="KW-0539">Nucleus</keyword>
<reference evidence="6" key="1">
    <citation type="journal article" date="2014" name="Nat. Commun.">
        <title>Multiple recent horizontal transfers of a large genomic region in cheese making fungi.</title>
        <authorList>
            <person name="Cheeseman K."/>
            <person name="Ropars J."/>
            <person name="Renault P."/>
            <person name="Dupont J."/>
            <person name="Gouzy J."/>
            <person name="Branca A."/>
            <person name="Abraham A.L."/>
            <person name="Ceppi M."/>
            <person name="Conseiller E."/>
            <person name="Debuchy R."/>
            <person name="Malagnac F."/>
            <person name="Goarin A."/>
            <person name="Silar P."/>
            <person name="Lacoste S."/>
            <person name="Sallet E."/>
            <person name="Bensimon A."/>
            <person name="Giraud T."/>
            <person name="Brygoo Y."/>
        </authorList>
    </citation>
    <scope>NUCLEOTIDE SEQUENCE [LARGE SCALE GENOMIC DNA]</scope>
    <source>
        <strain evidence="6">FM164</strain>
    </source>
</reference>
<comment type="subcellular location">
    <subcellularLocation>
        <location evidence="1">Nucleus</location>
    </subcellularLocation>
</comment>
<dbReference type="CDD" id="cd12148">
    <property type="entry name" value="fungal_TF_MHR"/>
    <property type="match status" value="1"/>
</dbReference>